<dbReference type="EMBL" id="CP003220">
    <property type="protein sequence ID" value="EGB15945.1"/>
    <property type="molecule type" value="Genomic_DNA"/>
</dbReference>
<dbReference type="KEGG" id="ddn:DND132_2742"/>
<proteinExistence type="predicted"/>
<reference evidence="1 2" key="1">
    <citation type="journal article" date="2011" name="J. Bacteriol.">
        <title>Genome sequence of the mercury-methylating strain Desulfovibrio desulfuricans ND132.</title>
        <authorList>
            <person name="Brown S.D."/>
            <person name="Gilmour C.C."/>
            <person name="Kucken A.M."/>
            <person name="Wall J.D."/>
            <person name="Elias D.A."/>
            <person name="Brandt C.C."/>
            <person name="Podar M."/>
            <person name="Chertkov O."/>
            <person name="Held B."/>
            <person name="Bruce D.C."/>
            <person name="Detter J.C."/>
            <person name="Tapia R."/>
            <person name="Han C.S."/>
            <person name="Goodwin L.A."/>
            <person name="Cheng J.F."/>
            <person name="Pitluck S."/>
            <person name="Woyke T."/>
            <person name="Mikhailova N."/>
            <person name="Ivanova N.N."/>
            <person name="Han J."/>
            <person name="Lucas S."/>
            <person name="Lapidus A.L."/>
            <person name="Land M.L."/>
            <person name="Hauser L.J."/>
            <person name="Palumbo A.V."/>
        </authorList>
    </citation>
    <scope>NUCLEOTIDE SEQUENCE [LARGE SCALE GENOMIC DNA]</scope>
    <source>
        <strain evidence="1 2">ND132</strain>
    </source>
</reference>
<organism evidence="1 2">
    <name type="scientific">Pseudodesulfovibrio mercurii</name>
    <dbReference type="NCBI Taxonomy" id="641491"/>
    <lineage>
        <taxon>Bacteria</taxon>
        <taxon>Pseudomonadati</taxon>
        <taxon>Thermodesulfobacteriota</taxon>
        <taxon>Desulfovibrionia</taxon>
        <taxon>Desulfovibrionales</taxon>
        <taxon>Desulfovibrionaceae</taxon>
    </lineage>
</organism>
<dbReference type="AlphaFoldDB" id="F0JJ46"/>
<gene>
    <name evidence="1" type="ORF">DND132_2742</name>
</gene>
<dbReference type="STRING" id="641491.DND132_2742"/>
<accession>F0JJ46</accession>
<protein>
    <submittedName>
        <fullName evidence="1">Uncharacterized protein</fullName>
    </submittedName>
</protein>
<evidence type="ECO:0000313" key="2">
    <source>
        <dbReference type="Proteomes" id="UP000007845"/>
    </source>
</evidence>
<sequence>MIVSGLKKFLLSFVIFAAICFFGLKWYVNAEVDKELTRTVAETPGLALSYADLTVHIVDHTVVLDRVDALFPSGQHIQADSVSIAAFDRNNPIPHYATIAARGLTIEVSPQNFGVLSGYIRGLGIEVLSGDGTLDYAYDPETKILELKGLTLDDPKLGALRLTGSLDNLNLTGFRPEQSFALGIRKAVLTFDNREFMRLVSADWARRMGLSETTTLGRISAELDGLAAYAETQANEPARETMLGLKTFLNDPGTLTVSANPAESVPVLYFFMGRDLFENLDLLNVRVDNGPAGKI</sequence>
<keyword evidence="2" id="KW-1185">Reference proteome</keyword>
<dbReference type="Proteomes" id="UP000007845">
    <property type="component" value="Chromosome"/>
</dbReference>
<dbReference type="HOGENOM" id="CLU_942421_0_0_7"/>
<name>F0JJ46_9BACT</name>
<evidence type="ECO:0000313" key="1">
    <source>
        <dbReference type="EMBL" id="EGB15945.1"/>
    </source>
</evidence>
<dbReference type="eggNOG" id="ENOG50335J3">
    <property type="taxonomic scope" value="Bacteria"/>
</dbReference>